<comment type="function">
    <text evidence="7">Methylates cobalt-precorrin-2 at the C-20 position to produce cobalt-precorrin-3A in the anaerobic cobalamin biosynthesis pathway.</text>
</comment>
<dbReference type="InterPro" id="IPR014777">
    <property type="entry name" value="4pyrrole_Mease_sub1"/>
</dbReference>
<evidence type="ECO:0000256" key="5">
    <source>
        <dbReference type="ARBA" id="ARBA00022679"/>
    </source>
</evidence>
<comment type="pathway">
    <text evidence="1">Cofactor biosynthesis; adenosylcobalamin biosynthesis.</text>
</comment>
<dbReference type="GO" id="GO:0009236">
    <property type="term" value="P:cobalamin biosynthetic process"/>
    <property type="evidence" value="ECO:0007669"/>
    <property type="project" value="UniProtKB-UniRule"/>
</dbReference>
<evidence type="ECO:0000256" key="4">
    <source>
        <dbReference type="ARBA" id="ARBA00022603"/>
    </source>
</evidence>
<dbReference type="InterPro" id="IPR012382">
    <property type="entry name" value="CobI/CbiL"/>
</dbReference>
<dbReference type="SUPFAM" id="SSF53790">
    <property type="entry name" value="Tetrapyrrole methylase"/>
    <property type="match status" value="1"/>
</dbReference>
<dbReference type="GO" id="GO:0032259">
    <property type="term" value="P:methylation"/>
    <property type="evidence" value="ECO:0007669"/>
    <property type="project" value="UniProtKB-KW"/>
</dbReference>
<dbReference type="GO" id="GO:0043781">
    <property type="term" value="F:cobalt-factor II C20-methyltransferase activity"/>
    <property type="evidence" value="ECO:0007669"/>
    <property type="project" value="UniProtKB-EC"/>
</dbReference>
<evidence type="ECO:0000256" key="1">
    <source>
        <dbReference type="ARBA" id="ARBA00004953"/>
    </source>
</evidence>
<proteinExistence type="inferred from homology"/>
<dbReference type="RefSeq" id="WP_091815206.1">
    <property type="nucleotide sequence ID" value="NZ_FNCQ01000003.1"/>
</dbReference>
<comment type="similarity">
    <text evidence="2 7">Belongs to the precorrin methyltransferase family.</text>
</comment>
<accession>A0A1G7TVI5</accession>
<evidence type="ECO:0000256" key="2">
    <source>
        <dbReference type="ARBA" id="ARBA00005879"/>
    </source>
</evidence>
<keyword evidence="5 9" id="KW-0808">Transferase</keyword>
<dbReference type="STRING" id="645274.SAMN04487901_103147"/>
<dbReference type="EC" id="2.1.1.151" evidence="7"/>
<keyword evidence="10" id="KW-1185">Reference proteome</keyword>
<dbReference type="AlphaFoldDB" id="A0A1G7TVI5"/>
<name>A0A1G7TVI5_9BACT</name>
<organism evidence="9 10">
    <name type="scientific">Prevotella communis</name>
    <dbReference type="NCBI Taxonomy" id="2913614"/>
    <lineage>
        <taxon>Bacteria</taxon>
        <taxon>Pseudomonadati</taxon>
        <taxon>Bacteroidota</taxon>
        <taxon>Bacteroidia</taxon>
        <taxon>Bacteroidales</taxon>
        <taxon>Prevotellaceae</taxon>
        <taxon>Prevotella</taxon>
    </lineage>
</organism>
<dbReference type="Proteomes" id="UP000198779">
    <property type="component" value="Unassembled WGS sequence"/>
</dbReference>
<evidence type="ECO:0000256" key="6">
    <source>
        <dbReference type="ARBA" id="ARBA00022691"/>
    </source>
</evidence>
<evidence type="ECO:0000259" key="8">
    <source>
        <dbReference type="Pfam" id="PF00590"/>
    </source>
</evidence>
<evidence type="ECO:0000313" key="9">
    <source>
        <dbReference type="EMBL" id="SDG39034.1"/>
    </source>
</evidence>
<dbReference type="GO" id="GO:0030788">
    <property type="term" value="F:precorrin-2 C20-methyltransferase activity"/>
    <property type="evidence" value="ECO:0007669"/>
    <property type="project" value="InterPro"/>
</dbReference>
<comment type="subunit">
    <text evidence="7">Homodimer.</text>
</comment>
<dbReference type="InterPro" id="IPR000878">
    <property type="entry name" value="4pyrrol_Mease"/>
</dbReference>
<dbReference type="CDD" id="cd11645">
    <property type="entry name" value="Precorrin_2_C20_MT"/>
    <property type="match status" value="1"/>
</dbReference>
<dbReference type="PROSITE" id="PS00839">
    <property type="entry name" value="SUMT_1"/>
    <property type="match status" value="1"/>
</dbReference>
<dbReference type="Pfam" id="PF00590">
    <property type="entry name" value="TP_methylase"/>
    <property type="match status" value="1"/>
</dbReference>
<dbReference type="PANTHER" id="PTHR43467:SF2">
    <property type="entry name" value="COBALT-PRECORRIN-2 C(20)-METHYLTRANSFERASE"/>
    <property type="match status" value="1"/>
</dbReference>
<sequence>MTPVTFLSLGPGDPELLTIKALKTLKDADVVMVPATRNREGVMKSRATDIISEWHLENRLMVYELPMLEDRQAVSLVYDRIFADCVRLFEEGRRVVVAVEGDVSIYASIHYVMERLEEASIPVVQSAGIPSFIAAAASAGLSLVSQQQRLTIMPGDADAETLHRLLSSNHVVVVMKLSQCQEAVKDFLRQNPQTTCHYFENVGTPEAYHTSLSDEILSRQFPYFSLCIIYPA</sequence>
<gene>
    <name evidence="9" type="ORF">SAMN04487901_103147</name>
</gene>
<dbReference type="PIRSF" id="PIRSF036427">
    <property type="entry name" value="Precrrn-2_mtase"/>
    <property type="match status" value="1"/>
</dbReference>
<dbReference type="Gene3D" id="3.40.1010.10">
    <property type="entry name" value="Cobalt-precorrin-4 Transmethylase, Domain 1"/>
    <property type="match status" value="1"/>
</dbReference>
<dbReference type="EMBL" id="FNCQ01000003">
    <property type="protein sequence ID" value="SDG39034.1"/>
    <property type="molecule type" value="Genomic_DNA"/>
</dbReference>
<protein>
    <recommendedName>
        <fullName evidence="7">Cobalt-precorrin-2 C(20)-methyltransferase</fullName>
        <ecNumber evidence="7">2.1.1.151</ecNumber>
    </recommendedName>
</protein>
<dbReference type="InterPro" id="IPR003043">
    <property type="entry name" value="Uropor_MeTrfase_CS"/>
</dbReference>
<feature type="domain" description="Tetrapyrrole methylase" evidence="8">
    <location>
        <begin position="4"/>
        <end position="206"/>
    </location>
</feature>
<dbReference type="Gene3D" id="3.30.950.10">
    <property type="entry name" value="Methyltransferase, Cobalt-precorrin-4 Transmethylase, Domain 2"/>
    <property type="match status" value="1"/>
</dbReference>
<dbReference type="InterPro" id="IPR035996">
    <property type="entry name" value="4pyrrol_Methylase_sf"/>
</dbReference>
<dbReference type="InterPro" id="IPR014776">
    <property type="entry name" value="4pyrrole_Mease_sub2"/>
</dbReference>
<evidence type="ECO:0000313" key="10">
    <source>
        <dbReference type="Proteomes" id="UP000198779"/>
    </source>
</evidence>
<evidence type="ECO:0000256" key="7">
    <source>
        <dbReference type="PIRNR" id="PIRNR036427"/>
    </source>
</evidence>
<dbReference type="PANTHER" id="PTHR43467">
    <property type="entry name" value="COBALT-PRECORRIN-2 C(20)-METHYLTRANSFERASE"/>
    <property type="match status" value="1"/>
</dbReference>
<evidence type="ECO:0000256" key="3">
    <source>
        <dbReference type="ARBA" id="ARBA00022573"/>
    </source>
</evidence>
<keyword evidence="3" id="KW-0169">Cobalamin biosynthesis</keyword>
<keyword evidence="6" id="KW-0949">S-adenosyl-L-methionine</keyword>
<reference evidence="10" key="1">
    <citation type="submission" date="2016-10" db="EMBL/GenBank/DDBJ databases">
        <authorList>
            <person name="Varghese N."/>
            <person name="Submissions S."/>
        </authorList>
    </citation>
    <scope>NUCLEOTIDE SEQUENCE [LARGE SCALE GENOMIC DNA]</scope>
    <source>
        <strain evidence="10">BP1-148</strain>
    </source>
</reference>
<keyword evidence="4 9" id="KW-0489">Methyltransferase</keyword>
<comment type="catalytic activity">
    <reaction evidence="7">
        <text>Co-precorrin-2 + S-adenosyl-L-methionine = Co-precorrin-3 + S-adenosyl-L-homocysteine + H(+)</text>
        <dbReference type="Rhea" id="RHEA:17997"/>
        <dbReference type="ChEBI" id="CHEBI:15378"/>
        <dbReference type="ChEBI" id="CHEBI:57856"/>
        <dbReference type="ChEBI" id="CHEBI:59789"/>
        <dbReference type="ChEBI" id="CHEBI:60053"/>
        <dbReference type="ChEBI" id="CHEBI:60060"/>
        <dbReference type="EC" id="2.1.1.151"/>
    </reaction>
</comment>